<protein>
    <recommendedName>
        <fullName evidence="2">ribonuclease H</fullName>
        <ecNumber evidence="2">3.1.26.4</ecNumber>
    </recommendedName>
</protein>
<evidence type="ECO:0000256" key="6">
    <source>
        <dbReference type="ARBA" id="ARBA00022759"/>
    </source>
</evidence>
<evidence type="ECO:0000256" key="5">
    <source>
        <dbReference type="ARBA" id="ARBA00022722"/>
    </source>
</evidence>
<dbReference type="InterPro" id="IPR041373">
    <property type="entry name" value="RT_RNaseH"/>
</dbReference>
<proteinExistence type="inferred from homology"/>
<dbReference type="GO" id="GO:0004523">
    <property type="term" value="F:RNA-DNA hybrid ribonuclease activity"/>
    <property type="evidence" value="ECO:0007669"/>
    <property type="project" value="UniProtKB-EC"/>
</dbReference>
<dbReference type="PANTHER" id="PTHR37984">
    <property type="entry name" value="PROTEIN CBG26694"/>
    <property type="match status" value="1"/>
</dbReference>
<dbReference type="GO" id="GO:0003964">
    <property type="term" value="F:RNA-directed DNA polymerase activity"/>
    <property type="evidence" value="ECO:0007669"/>
    <property type="project" value="UniProtKB-KW"/>
</dbReference>
<comment type="similarity">
    <text evidence="1">Belongs to the beta type-B retroviral polymerase family. HERV class-II K(HML-2) pol subfamily.</text>
</comment>
<accession>A0A9W7WR16</accession>
<dbReference type="CDD" id="cd09274">
    <property type="entry name" value="RNase_HI_RT_Ty3"/>
    <property type="match status" value="1"/>
</dbReference>
<sequence length="285" mass="32178">YMPFGLHGAAVTFQCLVDQVLRGLDNCAVAYINDIVIFSETWEQHLVHLAEVFERIQRAGLVVNAKKCQIAKQEVSFLGYVAGGGSVRPKVDKLQAILSCAAPSTKKSVRSFLGLIGCRTLIDLTKKSSSSKVKWTVECDQAFQDLKSCLCKDPVLKSPNFDLHFLVQTDASEQGLGAVLLQGEGENCHPVQYISRKLFPRETKYSTIEKEALAIKWALDTLKYYLIGKDFVLETDHRALQWLNRMRDTNARITHWYLSLQPFKFEVRYRAGGLNVMADFLSRHS</sequence>
<dbReference type="FunFam" id="3.30.70.270:FF:000003">
    <property type="entry name" value="Transposon Ty3-G Gag-Pol polyprotein"/>
    <property type="match status" value="1"/>
</dbReference>
<dbReference type="Proteomes" id="UP001059041">
    <property type="component" value="Linkage Group LG8"/>
</dbReference>
<comment type="caution">
    <text evidence="10">The sequence shown here is derived from an EMBL/GenBank/DDBJ whole genome shotgun (WGS) entry which is preliminary data.</text>
</comment>
<dbReference type="Pfam" id="PF00078">
    <property type="entry name" value="RVT_1"/>
    <property type="match status" value="1"/>
</dbReference>
<organism evidence="10 11">
    <name type="scientific">Triplophysa rosa</name>
    <name type="common">Cave loach</name>
    <dbReference type="NCBI Taxonomy" id="992332"/>
    <lineage>
        <taxon>Eukaryota</taxon>
        <taxon>Metazoa</taxon>
        <taxon>Chordata</taxon>
        <taxon>Craniata</taxon>
        <taxon>Vertebrata</taxon>
        <taxon>Euteleostomi</taxon>
        <taxon>Actinopterygii</taxon>
        <taxon>Neopterygii</taxon>
        <taxon>Teleostei</taxon>
        <taxon>Ostariophysi</taxon>
        <taxon>Cypriniformes</taxon>
        <taxon>Nemacheilidae</taxon>
        <taxon>Triplophysa</taxon>
    </lineage>
</organism>
<dbReference type="PROSITE" id="PS50878">
    <property type="entry name" value="RT_POL"/>
    <property type="match status" value="1"/>
</dbReference>
<keyword evidence="6" id="KW-0255">Endonuclease</keyword>
<evidence type="ECO:0000256" key="8">
    <source>
        <dbReference type="ARBA" id="ARBA00022918"/>
    </source>
</evidence>
<keyword evidence="11" id="KW-1185">Reference proteome</keyword>
<evidence type="ECO:0000256" key="4">
    <source>
        <dbReference type="ARBA" id="ARBA00022695"/>
    </source>
</evidence>
<dbReference type="InterPro" id="IPR050951">
    <property type="entry name" value="Retrovirus_Pol_polyprotein"/>
</dbReference>
<dbReference type="InterPro" id="IPR043128">
    <property type="entry name" value="Rev_trsase/Diguanyl_cyclase"/>
</dbReference>
<dbReference type="InterPro" id="IPR000477">
    <property type="entry name" value="RT_dom"/>
</dbReference>
<keyword evidence="7" id="KW-0378">Hydrolase</keyword>
<dbReference type="SUPFAM" id="SSF56672">
    <property type="entry name" value="DNA/RNA polymerases"/>
    <property type="match status" value="1"/>
</dbReference>
<dbReference type="EMBL" id="JAFHDT010000008">
    <property type="protein sequence ID" value="KAI7806720.1"/>
    <property type="molecule type" value="Genomic_DNA"/>
</dbReference>
<evidence type="ECO:0000313" key="10">
    <source>
        <dbReference type="EMBL" id="KAI7806720.1"/>
    </source>
</evidence>
<evidence type="ECO:0000256" key="2">
    <source>
        <dbReference type="ARBA" id="ARBA00012180"/>
    </source>
</evidence>
<evidence type="ECO:0000259" key="9">
    <source>
        <dbReference type="PROSITE" id="PS50878"/>
    </source>
</evidence>
<reference evidence="10" key="1">
    <citation type="submission" date="2021-02" db="EMBL/GenBank/DDBJ databases">
        <title>Comparative genomics reveals that relaxation of natural selection precedes convergent phenotypic evolution of cavefish.</title>
        <authorList>
            <person name="Peng Z."/>
        </authorList>
    </citation>
    <scope>NUCLEOTIDE SEQUENCE</scope>
    <source>
        <tissue evidence="10">Muscle</tissue>
    </source>
</reference>
<name>A0A9W7WR16_TRIRA</name>
<dbReference type="CDD" id="cd01647">
    <property type="entry name" value="RT_LTR"/>
    <property type="match status" value="1"/>
</dbReference>
<dbReference type="AlphaFoldDB" id="A0A9W7WR16"/>
<evidence type="ECO:0000256" key="3">
    <source>
        <dbReference type="ARBA" id="ARBA00022679"/>
    </source>
</evidence>
<feature type="domain" description="Reverse transcriptase" evidence="9">
    <location>
        <begin position="1"/>
        <end position="82"/>
    </location>
</feature>
<evidence type="ECO:0000256" key="1">
    <source>
        <dbReference type="ARBA" id="ARBA00010879"/>
    </source>
</evidence>
<evidence type="ECO:0000313" key="11">
    <source>
        <dbReference type="Proteomes" id="UP001059041"/>
    </source>
</evidence>
<dbReference type="Pfam" id="PF17917">
    <property type="entry name" value="RT_RNaseH"/>
    <property type="match status" value="1"/>
</dbReference>
<dbReference type="EC" id="3.1.26.4" evidence="2"/>
<keyword evidence="4" id="KW-0548">Nucleotidyltransferase</keyword>
<keyword evidence="8" id="KW-0695">RNA-directed DNA polymerase</keyword>
<evidence type="ECO:0000256" key="7">
    <source>
        <dbReference type="ARBA" id="ARBA00022801"/>
    </source>
</evidence>
<dbReference type="FunFam" id="3.10.20.370:FF:000001">
    <property type="entry name" value="Retrovirus-related Pol polyprotein from transposon 17.6-like protein"/>
    <property type="match status" value="1"/>
</dbReference>
<feature type="non-terminal residue" evidence="10">
    <location>
        <position position="1"/>
    </location>
</feature>
<keyword evidence="5" id="KW-0540">Nuclease</keyword>
<gene>
    <name evidence="10" type="ORF">IRJ41_010749</name>
</gene>
<dbReference type="PANTHER" id="PTHR37984:SF5">
    <property type="entry name" value="PROTEIN NYNRIN-LIKE"/>
    <property type="match status" value="1"/>
</dbReference>
<keyword evidence="3" id="KW-0808">Transferase</keyword>
<dbReference type="Gene3D" id="3.30.70.270">
    <property type="match status" value="2"/>
</dbReference>
<dbReference type="InterPro" id="IPR043502">
    <property type="entry name" value="DNA/RNA_pol_sf"/>
</dbReference>